<reference evidence="9 10" key="1">
    <citation type="submission" date="2013-03" db="EMBL/GenBank/DDBJ databases">
        <title>The Genome Sequence of Enterococcus dispar ATCC_51266 (Illumina only assembly).</title>
        <authorList>
            <consortium name="The Broad Institute Genomics Platform"/>
            <consortium name="The Broad Institute Genome Sequencing Center for Infectious Disease"/>
            <person name="Earl A."/>
            <person name="Russ C."/>
            <person name="Gilmore M."/>
            <person name="Surin D."/>
            <person name="Walker B."/>
            <person name="Young S."/>
            <person name="Zeng Q."/>
            <person name="Gargeya S."/>
            <person name="Fitzgerald M."/>
            <person name="Haas B."/>
            <person name="Abouelleil A."/>
            <person name="Allen A.W."/>
            <person name="Alvarado L."/>
            <person name="Arachchi H.M."/>
            <person name="Berlin A.M."/>
            <person name="Chapman S.B."/>
            <person name="Gainer-Dewar J."/>
            <person name="Goldberg J."/>
            <person name="Griggs A."/>
            <person name="Gujja S."/>
            <person name="Hansen M."/>
            <person name="Howarth C."/>
            <person name="Imamovic A."/>
            <person name="Ireland A."/>
            <person name="Larimer J."/>
            <person name="McCowan C."/>
            <person name="Murphy C."/>
            <person name="Pearson M."/>
            <person name="Poon T.W."/>
            <person name="Priest M."/>
            <person name="Roberts A."/>
            <person name="Saif S."/>
            <person name="Shea T."/>
            <person name="Sisk P."/>
            <person name="Sykes S."/>
            <person name="Wortman J."/>
            <person name="Nusbaum C."/>
            <person name="Birren B."/>
        </authorList>
    </citation>
    <scope>NUCLEOTIDE SEQUENCE [LARGE SCALE GENOMIC DNA]</scope>
    <source>
        <strain evidence="9 10">ATCC 51266</strain>
    </source>
</reference>
<dbReference type="EMBL" id="AHYR01000005">
    <property type="protein sequence ID" value="EOT41286.1"/>
    <property type="molecule type" value="Genomic_DNA"/>
</dbReference>
<keyword evidence="4 7" id="KW-0812">Transmembrane</keyword>
<dbReference type="Pfam" id="PF00528">
    <property type="entry name" value="BPD_transp_1"/>
    <property type="match status" value="1"/>
</dbReference>
<protein>
    <submittedName>
        <fullName evidence="9">ABC transporter permease</fullName>
    </submittedName>
</protein>
<evidence type="ECO:0000259" key="8">
    <source>
        <dbReference type="PROSITE" id="PS50928"/>
    </source>
</evidence>
<evidence type="ECO:0000256" key="5">
    <source>
        <dbReference type="ARBA" id="ARBA00022989"/>
    </source>
</evidence>
<evidence type="ECO:0000256" key="4">
    <source>
        <dbReference type="ARBA" id="ARBA00022692"/>
    </source>
</evidence>
<feature type="transmembrane region" description="Helical" evidence="7">
    <location>
        <begin position="80"/>
        <end position="102"/>
    </location>
</feature>
<dbReference type="PATRIC" id="fig|1139219.3.peg.1418"/>
<organism evidence="9 10">
    <name type="scientific">Enterococcus dispar ATCC 51266</name>
    <dbReference type="NCBI Taxonomy" id="1139219"/>
    <lineage>
        <taxon>Bacteria</taxon>
        <taxon>Bacillati</taxon>
        <taxon>Bacillota</taxon>
        <taxon>Bacilli</taxon>
        <taxon>Lactobacillales</taxon>
        <taxon>Enterococcaceae</taxon>
        <taxon>Enterococcus</taxon>
    </lineage>
</organism>
<dbReference type="eggNOG" id="COG1175">
    <property type="taxonomic scope" value="Bacteria"/>
</dbReference>
<dbReference type="PROSITE" id="PS50928">
    <property type="entry name" value="ABC_TM1"/>
    <property type="match status" value="1"/>
</dbReference>
<feature type="domain" description="ABC transmembrane type-1" evidence="8">
    <location>
        <begin position="76"/>
        <end position="291"/>
    </location>
</feature>
<feature type="transmembrane region" description="Helical" evidence="7">
    <location>
        <begin position="155"/>
        <end position="174"/>
    </location>
</feature>
<dbReference type="CDD" id="cd06261">
    <property type="entry name" value="TM_PBP2"/>
    <property type="match status" value="1"/>
</dbReference>
<comment type="similarity">
    <text evidence="7">Belongs to the binding-protein-dependent transport system permease family.</text>
</comment>
<evidence type="ECO:0000256" key="6">
    <source>
        <dbReference type="ARBA" id="ARBA00023136"/>
    </source>
</evidence>
<dbReference type="HOGENOM" id="CLU_016047_0_2_9"/>
<keyword evidence="6 7" id="KW-0472">Membrane</keyword>
<feature type="transmembrane region" description="Helical" evidence="7">
    <location>
        <begin position="270"/>
        <end position="290"/>
    </location>
</feature>
<dbReference type="SUPFAM" id="SSF161098">
    <property type="entry name" value="MetI-like"/>
    <property type="match status" value="1"/>
</dbReference>
<dbReference type="STRING" id="44009.RV01_GL001296"/>
<evidence type="ECO:0000313" key="10">
    <source>
        <dbReference type="Proteomes" id="UP000014127"/>
    </source>
</evidence>
<dbReference type="PANTHER" id="PTHR30193:SF37">
    <property type="entry name" value="INNER MEMBRANE ABC TRANSPORTER PERMEASE PROTEIN YCJO"/>
    <property type="match status" value="1"/>
</dbReference>
<evidence type="ECO:0000313" key="9">
    <source>
        <dbReference type="EMBL" id="EOT41286.1"/>
    </source>
</evidence>
<comment type="caution">
    <text evidence="9">The sequence shown here is derived from an EMBL/GenBank/DDBJ whole genome shotgun (WGS) entry which is preliminary data.</text>
</comment>
<gene>
    <name evidence="9" type="ORF">OMK_01457</name>
</gene>
<accession>S0KQ03</accession>
<feature type="transmembrane region" description="Helical" evidence="7">
    <location>
        <begin position="217"/>
        <end position="237"/>
    </location>
</feature>
<evidence type="ECO:0000256" key="1">
    <source>
        <dbReference type="ARBA" id="ARBA00004651"/>
    </source>
</evidence>
<keyword evidence="2 7" id="KW-0813">Transport</keyword>
<evidence type="ECO:0000256" key="2">
    <source>
        <dbReference type="ARBA" id="ARBA00022448"/>
    </source>
</evidence>
<feature type="transmembrane region" description="Helical" evidence="7">
    <location>
        <begin position="21"/>
        <end position="40"/>
    </location>
</feature>
<feature type="transmembrane region" description="Helical" evidence="7">
    <location>
        <begin position="114"/>
        <end position="135"/>
    </location>
</feature>
<proteinExistence type="inferred from homology"/>
<evidence type="ECO:0000256" key="3">
    <source>
        <dbReference type="ARBA" id="ARBA00022475"/>
    </source>
</evidence>
<dbReference type="OrthoDB" id="9798257at2"/>
<sequence length="299" mass="33863">MNPNKKSLLHSLEMRKKIMSWSFVSFSVILISIFYFYPMIKALILSFQSGAGTNLSFVGLDNYKRLFSDPTFLTATKNTLIFLLFQVPIMVVMAIFFSVLLNNKTLHLKGLFRTIVFLPAVTSLVAYSIVFKTLFANEGIINHLLVQFHLVAQPIAFFSSPFWSKFVIILAITWRWTGYNMIFFLSALQNIDEEIYEAARIDGASAVKQFFTITIPMLRPVILFSSITSTIGTLQLFDEPMNLTQGGPGNATTTISQYIYNLSFKYTPDFGYAAAVSYAIVILVIIFSIIQFKAEEKSR</sequence>
<evidence type="ECO:0000256" key="7">
    <source>
        <dbReference type="RuleBase" id="RU363032"/>
    </source>
</evidence>
<dbReference type="GO" id="GO:0005886">
    <property type="term" value="C:plasma membrane"/>
    <property type="evidence" value="ECO:0007669"/>
    <property type="project" value="UniProtKB-SubCell"/>
</dbReference>
<dbReference type="GO" id="GO:0055085">
    <property type="term" value="P:transmembrane transport"/>
    <property type="evidence" value="ECO:0007669"/>
    <property type="project" value="InterPro"/>
</dbReference>
<dbReference type="AlphaFoldDB" id="S0KQ03"/>
<name>S0KQ03_9ENTE</name>
<dbReference type="InterPro" id="IPR000515">
    <property type="entry name" value="MetI-like"/>
</dbReference>
<dbReference type="InterPro" id="IPR035906">
    <property type="entry name" value="MetI-like_sf"/>
</dbReference>
<dbReference type="Gene3D" id="1.10.3720.10">
    <property type="entry name" value="MetI-like"/>
    <property type="match status" value="1"/>
</dbReference>
<dbReference type="PANTHER" id="PTHR30193">
    <property type="entry name" value="ABC TRANSPORTER PERMEASE PROTEIN"/>
    <property type="match status" value="1"/>
</dbReference>
<comment type="subcellular location">
    <subcellularLocation>
        <location evidence="1 7">Cell membrane</location>
        <topology evidence="1 7">Multi-pass membrane protein</topology>
    </subcellularLocation>
</comment>
<keyword evidence="10" id="KW-1185">Reference proteome</keyword>
<keyword evidence="3" id="KW-1003">Cell membrane</keyword>
<dbReference type="Proteomes" id="UP000014127">
    <property type="component" value="Unassembled WGS sequence"/>
</dbReference>
<keyword evidence="5 7" id="KW-1133">Transmembrane helix</keyword>
<dbReference type="InterPro" id="IPR051393">
    <property type="entry name" value="ABC_transporter_permease"/>
</dbReference>